<dbReference type="InterPro" id="IPR036736">
    <property type="entry name" value="ACP-like_sf"/>
</dbReference>
<protein>
    <submittedName>
        <fullName evidence="6">Nonribosomal peptide synthetase-like protein</fullName>
    </submittedName>
</protein>
<dbReference type="PANTHER" id="PTHR45527:SF1">
    <property type="entry name" value="FATTY ACID SYNTHASE"/>
    <property type="match status" value="1"/>
</dbReference>
<dbReference type="Pfam" id="PF00550">
    <property type="entry name" value="PP-binding"/>
    <property type="match status" value="1"/>
</dbReference>
<feature type="region of interest" description="Disordered" evidence="4">
    <location>
        <begin position="1"/>
        <end position="22"/>
    </location>
</feature>
<feature type="domain" description="Carrier" evidence="5">
    <location>
        <begin position="1248"/>
        <end position="1324"/>
    </location>
</feature>
<dbReference type="InterPro" id="IPR020845">
    <property type="entry name" value="AMP-binding_CS"/>
</dbReference>
<evidence type="ECO:0000256" key="4">
    <source>
        <dbReference type="SAM" id="MobiDB-lite"/>
    </source>
</evidence>
<dbReference type="Pfam" id="PF00668">
    <property type="entry name" value="Condensation"/>
    <property type="match status" value="1"/>
</dbReference>
<dbReference type="Gene3D" id="3.30.559.30">
    <property type="entry name" value="Nonribosomal peptide synthetase, condensation domain"/>
    <property type="match status" value="1"/>
</dbReference>
<organism evidence="6 7">
    <name type="scientific">Tolypocladium paradoxum</name>
    <dbReference type="NCBI Taxonomy" id="94208"/>
    <lineage>
        <taxon>Eukaryota</taxon>
        <taxon>Fungi</taxon>
        <taxon>Dikarya</taxon>
        <taxon>Ascomycota</taxon>
        <taxon>Pezizomycotina</taxon>
        <taxon>Sordariomycetes</taxon>
        <taxon>Hypocreomycetidae</taxon>
        <taxon>Hypocreales</taxon>
        <taxon>Ophiocordycipitaceae</taxon>
        <taxon>Tolypocladium</taxon>
    </lineage>
</organism>
<dbReference type="SUPFAM" id="SSF53335">
    <property type="entry name" value="S-adenosyl-L-methionine-dependent methyltransferases"/>
    <property type="match status" value="1"/>
</dbReference>
<dbReference type="FunFam" id="1.10.1200.10:FF:000005">
    <property type="entry name" value="Nonribosomal peptide synthetase 1"/>
    <property type="match status" value="1"/>
</dbReference>
<dbReference type="GO" id="GO:0043041">
    <property type="term" value="P:amino acid activation for nonribosomal peptide biosynthetic process"/>
    <property type="evidence" value="ECO:0007669"/>
    <property type="project" value="TreeGrafter"/>
</dbReference>
<dbReference type="InterPro" id="IPR010071">
    <property type="entry name" value="AA_adenyl_dom"/>
</dbReference>
<accession>A0A2S4L741</accession>
<dbReference type="Gene3D" id="2.30.38.10">
    <property type="entry name" value="Luciferase, Domain 3"/>
    <property type="match status" value="1"/>
</dbReference>
<dbReference type="InterPro" id="IPR001242">
    <property type="entry name" value="Condensation_dom"/>
</dbReference>
<dbReference type="SUPFAM" id="SSF56801">
    <property type="entry name" value="Acetyl-CoA synthetase-like"/>
    <property type="match status" value="1"/>
</dbReference>
<dbReference type="Gene3D" id="3.30.300.30">
    <property type="match status" value="2"/>
</dbReference>
<keyword evidence="7" id="KW-1185">Reference proteome</keyword>
<dbReference type="OrthoDB" id="4926266at2759"/>
<dbReference type="SMART" id="SM00823">
    <property type="entry name" value="PKS_PP"/>
    <property type="match status" value="1"/>
</dbReference>
<name>A0A2S4L741_9HYPO</name>
<dbReference type="GO" id="GO:0044550">
    <property type="term" value="P:secondary metabolite biosynthetic process"/>
    <property type="evidence" value="ECO:0007669"/>
    <property type="project" value="TreeGrafter"/>
</dbReference>
<dbReference type="FunFam" id="3.40.50.12780:FF:000014">
    <property type="entry name" value="Nonribosomal peptide synthetase 1"/>
    <property type="match status" value="1"/>
</dbReference>
<evidence type="ECO:0000256" key="2">
    <source>
        <dbReference type="ARBA" id="ARBA00022553"/>
    </source>
</evidence>
<dbReference type="Proteomes" id="UP000237481">
    <property type="component" value="Unassembled WGS sequence"/>
</dbReference>
<proteinExistence type="predicted"/>
<dbReference type="GO" id="GO:0016874">
    <property type="term" value="F:ligase activity"/>
    <property type="evidence" value="ECO:0007669"/>
    <property type="project" value="UniProtKB-KW"/>
</dbReference>
<dbReference type="STRING" id="94208.A0A2S4L741"/>
<dbReference type="GO" id="GO:0005737">
    <property type="term" value="C:cytoplasm"/>
    <property type="evidence" value="ECO:0007669"/>
    <property type="project" value="TreeGrafter"/>
</dbReference>
<evidence type="ECO:0000256" key="3">
    <source>
        <dbReference type="ARBA" id="ARBA00022598"/>
    </source>
</evidence>
<dbReference type="SUPFAM" id="SSF47336">
    <property type="entry name" value="ACP-like"/>
    <property type="match status" value="1"/>
</dbReference>
<gene>
    <name evidence="6" type="ORF">TPAR_01525</name>
</gene>
<keyword evidence="1" id="KW-0596">Phosphopantetheine</keyword>
<dbReference type="Pfam" id="PF00501">
    <property type="entry name" value="AMP-binding"/>
    <property type="match status" value="1"/>
</dbReference>
<dbReference type="PROSITE" id="PS50075">
    <property type="entry name" value="CARRIER"/>
    <property type="match status" value="1"/>
</dbReference>
<evidence type="ECO:0000259" key="5">
    <source>
        <dbReference type="PROSITE" id="PS50075"/>
    </source>
</evidence>
<dbReference type="PIRSF" id="PIRSF001617">
    <property type="entry name" value="Alpha-AR"/>
    <property type="match status" value="1"/>
</dbReference>
<dbReference type="InterPro" id="IPR045851">
    <property type="entry name" value="AMP-bd_C_sf"/>
</dbReference>
<evidence type="ECO:0000256" key="1">
    <source>
        <dbReference type="ARBA" id="ARBA00022450"/>
    </source>
</evidence>
<dbReference type="InterPro" id="IPR006162">
    <property type="entry name" value="Ppantetheine_attach_site"/>
</dbReference>
<dbReference type="InterPro" id="IPR020806">
    <property type="entry name" value="PKS_PP-bd"/>
</dbReference>
<dbReference type="InterPro" id="IPR029063">
    <property type="entry name" value="SAM-dependent_MTases_sf"/>
</dbReference>
<dbReference type="InterPro" id="IPR000873">
    <property type="entry name" value="AMP-dep_synth/lig_dom"/>
</dbReference>
<sequence>MPSLSEVPEDAGPSRANPAVGPVETVSLEVGSQALHRNFFTSHTMEDYWRKALAGCESVPFPLLPASGEQPSADTVLMHRALPIQEGTAEIAASTVVRAAWAMVVGRMTNSKDVVFGVTTNSPATTPTEAGGSTMGTFPVRVILPADQSISEYLRTLQQQATEMIPFEQAGVENISKICPEARDACMFQTLLVMQPQVSSCGSDQLEKHAGSHSHKWSTGYAMVLEVQPGENQTRLTAHFDSGVVKLWIVRSLLRQLDFAMQQLQESDAKERYICDIKLARSDDLQEIWEWNGSVPTSVDRCVHEIIKERAAARPNAPAICAWDGQLTYNELDRLATGLAGRLVELGAGPDVNVPLCFEKSMWTTVAMLGVLKAGAAFVLLEPSIPEYRLQCICRQANAKIVVSGHSSEALSSRLAPQVVALGPRISKDLYDQPRPNLHPPNPGSAMYLAFTSGSTGTPKGAVITHRNLASALYYQESSLKRTAESRVYDFCSYSFDVSICNVFTTLAAGGCFCVPNEQDRRNRLAESIASLDANAIDLTPSVARLLSPDQVPGLRTIIFGGEALHIKDVNPWWGKVQIVNLYGPCECTPNSTINCNPTSPEDAVHIGKGVGLVTWIVDAENHDSLLPLGCIGELLLEGPLVGSGYVNEPEKTAATFIEDPLWLLQGAPGRPGRHGRLYKTGDLVRYNEDGSLTFFGRKDAQVKIRGQRVELGEIEQILRSHRSVDDAAVVLQPCNGQDAQISGFVTVSDCEGALEEQPNSGEEGQLIDVWERHFDIDTYSLVDTIRPEDIGRDFIGWTSMYDGKSIDIGELNEWLDDTMETILNGEAPGHVLEIGTGSGMILFNMTAGLQSYVGLEPAERAVEFVIKTAKSIPELADKVKLYKAAATDLHRLDAAISPNLVVVNSVIQYFPSQGYLFSVVQNLLSLQGVRTIFFGDIRSYPLHRQFLATRALHMVAENVTKDEVRRMIADMEKAESELLVDPAFFTGLPSRLPGQIKHVEILPKKVYATNELSCYRYAAVIYAKSQSIQPPLKVHDIGQHEWIDFTERGLDRQSLSELLDPSFAPPVIAVGNIPHRKTLFERQLVDLLNSQGDEKLDPSSNWVASVRQKAHEYPALSAVDLAEMAVQAGYRVEVSWARQYSQRGGLDAIFHRYKTDSGRGRVMFRFPGDHQDRPYHALSSHPLRQHLRQTTQDQLQKMLRTRLPSYMVPEVITILDKMPLNDNGKTDHRALAEALQMKTAGQGPAEQPTSEAEQQLRTIWSQVLNIEPSNIRLGDSFFRLGGNSIAAMRVVGEARMVGLDLTVTQIFKHPELHELAGQARDLHAQLV</sequence>
<comment type="caution">
    <text evidence="6">The sequence shown here is derived from an EMBL/GenBank/DDBJ whole genome shotgun (WGS) entry which is preliminary data.</text>
</comment>
<dbReference type="Gene3D" id="3.40.50.980">
    <property type="match status" value="2"/>
</dbReference>
<dbReference type="CDD" id="cd05918">
    <property type="entry name" value="A_NRPS_SidN3_like"/>
    <property type="match status" value="1"/>
</dbReference>
<dbReference type="SUPFAM" id="SSF52777">
    <property type="entry name" value="CoA-dependent acyltransferases"/>
    <property type="match status" value="1"/>
</dbReference>
<keyword evidence="2" id="KW-0597">Phosphoprotein</keyword>
<dbReference type="Gene3D" id="1.10.1200.10">
    <property type="entry name" value="ACP-like"/>
    <property type="match status" value="1"/>
</dbReference>
<reference evidence="6 7" key="1">
    <citation type="submission" date="2018-01" db="EMBL/GenBank/DDBJ databases">
        <title>Harnessing the power of phylogenomics to disentangle the directionality and signatures of interkingdom host jumping in the parasitic fungal genus Tolypocladium.</title>
        <authorList>
            <person name="Quandt C.A."/>
            <person name="Patterson W."/>
            <person name="Spatafora J.W."/>
        </authorList>
    </citation>
    <scope>NUCLEOTIDE SEQUENCE [LARGE SCALE GENOMIC DNA]</scope>
    <source>
        <strain evidence="6 7">NRBC 100945</strain>
    </source>
</reference>
<dbReference type="PANTHER" id="PTHR45527">
    <property type="entry name" value="NONRIBOSOMAL PEPTIDE SYNTHETASE"/>
    <property type="match status" value="1"/>
</dbReference>
<dbReference type="GO" id="GO:0031177">
    <property type="term" value="F:phosphopantetheine binding"/>
    <property type="evidence" value="ECO:0007669"/>
    <property type="project" value="InterPro"/>
</dbReference>
<dbReference type="PROSITE" id="PS00012">
    <property type="entry name" value="PHOSPHOPANTETHEINE"/>
    <property type="match status" value="1"/>
</dbReference>
<dbReference type="InterPro" id="IPR009081">
    <property type="entry name" value="PP-bd_ACP"/>
</dbReference>
<dbReference type="EMBL" id="PKSG01000155">
    <property type="protein sequence ID" value="POR38263.1"/>
    <property type="molecule type" value="Genomic_DNA"/>
</dbReference>
<dbReference type="NCBIfam" id="TIGR01733">
    <property type="entry name" value="AA-adenyl-dom"/>
    <property type="match status" value="1"/>
</dbReference>
<dbReference type="Gene3D" id="3.40.50.150">
    <property type="entry name" value="Vaccinia Virus protein VP39"/>
    <property type="match status" value="1"/>
</dbReference>
<evidence type="ECO:0000313" key="6">
    <source>
        <dbReference type="EMBL" id="POR38263.1"/>
    </source>
</evidence>
<evidence type="ECO:0000313" key="7">
    <source>
        <dbReference type="Proteomes" id="UP000237481"/>
    </source>
</evidence>
<keyword evidence="3" id="KW-0436">Ligase</keyword>
<dbReference type="PROSITE" id="PS00455">
    <property type="entry name" value="AMP_BINDING"/>
    <property type="match status" value="1"/>
</dbReference>